<reference evidence="11 12" key="1">
    <citation type="submission" date="2013-09" db="EMBL/GenBank/DDBJ databases">
        <title>Complete genome sequence of Corynebacterium doosanense CAU 212(T) (=DSM 45436(T)), isolated from activated sludge.</title>
        <authorList>
            <person name="Schaffert L."/>
            <person name="Albersmeier A."/>
            <person name="Kalinowski J."/>
            <person name="Ruckert C."/>
        </authorList>
    </citation>
    <scope>NUCLEOTIDE SEQUENCE [LARGE SCALE GENOMIC DNA]</scope>
    <source>
        <strain evidence="11 12">CAU 212</strain>
    </source>
</reference>
<dbReference type="STRING" id="558173.CDOO_04640"/>
<dbReference type="InterPro" id="IPR008927">
    <property type="entry name" value="6-PGluconate_DH-like_C_sf"/>
</dbReference>
<feature type="domain" description="3-hydroxyacyl-CoA dehydrogenase NAD binding" evidence="10">
    <location>
        <begin position="7"/>
        <end position="181"/>
    </location>
</feature>
<comment type="pathway">
    <text evidence="1">Lipid metabolism; fatty acid beta-oxidation.</text>
</comment>
<dbReference type="OrthoDB" id="5240528at2"/>
<keyword evidence="7" id="KW-0443">Lipid metabolism</keyword>
<gene>
    <name evidence="11" type="ORF">CDOO_04640</name>
</gene>
<dbReference type="PANTHER" id="PTHR48075:SF7">
    <property type="entry name" value="3-HYDROXYACYL-COA DEHYDROGENASE-RELATED"/>
    <property type="match status" value="1"/>
</dbReference>
<dbReference type="InterPro" id="IPR006108">
    <property type="entry name" value="3HC_DH_C"/>
</dbReference>
<keyword evidence="4" id="KW-0442">Lipid degradation</keyword>
<dbReference type="Gene3D" id="3.40.50.720">
    <property type="entry name" value="NAD(P)-binding Rossmann-like Domain"/>
    <property type="match status" value="1"/>
</dbReference>
<name>A0A097IER6_9CORY</name>
<sequence length="746" mass="80464">MSKTITKAAVIGAGSMGAGIAAHLANSGCEVVLLDVSTELAEKGLERQLKSRGFLHPDFAKRVRTGTIEDDLSLLSDAEWIVEAILENPKIKQDTYAKINEVRAEGSFLSSNTSTIPLATLTEGMTREQAADFAITHFFNPPRVMPLVEIVRSEAMSDERLADLKSIVEVQLGKSVIDCRDTPGFVANRTGNYWMSVGAQTALDRGLDIELADAAFGKPVGVPRTGVFGLFDYIGIQIVPSIWDSFLGTLSKDDAFQKYDLPRERVFAWLLENGFTGRTGPSGFYRGREEALDPETLEYRPRREVTDPVAQAKNISEAIAVDSEGGRYVWDVFAETLEYCAVTAPEIADTVADIDGGFVLGYSWKKGPFALADEIGMDTLLERWRADGREVPALLEAAEREGGFYPAEGKVLSSEGEVVEIAQREDIVRVADLAKDEDTVVAFENEGAVLYKLSDGVGVFSLKTPMGAFDEHALAAVEKVAADYESLGLTALVIANDNPKAFSAGAFLPLLAGRSSAGDEEGLREVVLSGNKGFRGLSEASIPVVSAARGVALGGGAEMLVHSDRVVAHAETSIGFPERLVGLYPAWGGATTILARAVAAGVENPHQVAFDIIMDGKPVENAYRASERFLLQDDDVIVMNSDLVLARALEEARAMVGNYTAQTPTTVPLYSPGAEPLNKAWLGDDVAEADRRIGAELADLYTGVSEISSDELEAQEVDAGVRLLLHPKNVARAQHMEKYRRPLKDS</sequence>
<dbReference type="PANTHER" id="PTHR48075">
    <property type="entry name" value="3-HYDROXYACYL-COA DEHYDROGENASE FAMILY PROTEIN"/>
    <property type="match status" value="1"/>
</dbReference>
<evidence type="ECO:0000256" key="7">
    <source>
        <dbReference type="ARBA" id="ARBA00023098"/>
    </source>
</evidence>
<evidence type="ECO:0000256" key="1">
    <source>
        <dbReference type="ARBA" id="ARBA00005005"/>
    </source>
</evidence>
<dbReference type="GO" id="GO:0003857">
    <property type="term" value="F:(3S)-3-hydroxyacyl-CoA dehydrogenase (NAD+) activity"/>
    <property type="evidence" value="ECO:0007669"/>
    <property type="project" value="UniProtKB-EC"/>
</dbReference>
<evidence type="ECO:0000256" key="2">
    <source>
        <dbReference type="ARBA" id="ARBA00009463"/>
    </source>
</evidence>
<evidence type="ECO:0000256" key="5">
    <source>
        <dbReference type="ARBA" id="ARBA00023002"/>
    </source>
</evidence>
<dbReference type="RefSeq" id="WP_018021865.1">
    <property type="nucleotide sequence ID" value="NZ_AQUX01000004.1"/>
</dbReference>
<dbReference type="eggNOG" id="COG1250">
    <property type="taxonomic scope" value="Bacteria"/>
</dbReference>
<evidence type="ECO:0000256" key="8">
    <source>
        <dbReference type="ARBA" id="ARBA00049556"/>
    </source>
</evidence>
<keyword evidence="6" id="KW-0520">NAD</keyword>
<comment type="catalytic activity">
    <reaction evidence="8">
        <text>a (3S)-3-hydroxyacyl-CoA + NAD(+) = a 3-oxoacyl-CoA + NADH + H(+)</text>
        <dbReference type="Rhea" id="RHEA:22432"/>
        <dbReference type="ChEBI" id="CHEBI:15378"/>
        <dbReference type="ChEBI" id="CHEBI:57318"/>
        <dbReference type="ChEBI" id="CHEBI:57540"/>
        <dbReference type="ChEBI" id="CHEBI:57945"/>
        <dbReference type="ChEBI" id="CHEBI:90726"/>
        <dbReference type="EC" id="1.1.1.35"/>
    </reaction>
</comment>
<dbReference type="SUPFAM" id="SSF48179">
    <property type="entry name" value="6-phosphogluconate dehydrogenase C-terminal domain-like"/>
    <property type="match status" value="2"/>
</dbReference>
<dbReference type="SUPFAM" id="SSF52096">
    <property type="entry name" value="ClpP/crotonase"/>
    <property type="match status" value="1"/>
</dbReference>
<dbReference type="InterPro" id="IPR036291">
    <property type="entry name" value="NAD(P)-bd_dom_sf"/>
</dbReference>
<keyword evidence="3" id="KW-0276">Fatty acid metabolism</keyword>
<dbReference type="Proteomes" id="UP000029914">
    <property type="component" value="Chromosome"/>
</dbReference>
<evidence type="ECO:0000313" key="11">
    <source>
        <dbReference type="EMBL" id="AIT60618.1"/>
    </source>
</evidence>
<dbReference type="eggNOG" id="COG1024">
    <property type="taxonomic scope" value="Bacteria"/>
</dbReference>
<evidence type="ECO:0000256" key="4">
    <source>
        <dbReference type="ARBA" id="ARBA00022963"/>
    </source>
</evidence>
<evidence type="ECO:0000256" key="6">
    <source>
        <dbReference type="ARBA" id="ARBA00023027"/>
    </source>
</evidence>
<evidence type="ECO:0000313" key="12">
    <source>
        <dbReference type="Proteomes" id="UP000029914"/>
    </source>
</evidence>
<keyword evidence="5" id="KW-0560">Oxidoreductase</keyword>
<dbReference type="Pfam" id="PF00378">
    <property type="entry name" value="ECH_1"/>
    <property type="match status" value="1"/>
</dbReference>
<evidence type="ECO:0000256" key="3">
    <source>
        <dbReference type="ARBA" id="ARBA00022832"/>
    </source>
</evidence>
<feature type="domain" description="3-hydroxyacyl-CoA dehydrogenase C-terminal" evidence="9">
    <location>
        <begin position="184"/>
        <end position="286"/>
    </location>
</feature>
<dbReference type="Pfam" id="PF02737">
    <property type="entry name" value="3HCDH_N"/>
    <property type="match status" value="1"/>
</dbReference>
<dbReference type="GO" id="GO:0070403">
    <property type="term" value="F:NAD+ binding"/>
    <property type="evidence" value="ECO:0007669"/>
    <property type="project" value="InterPro"/>
</dbReference>
<dbReference type="GO" id="GO:0006635">
    <property type="term" value="P:fatty acid beta-oxidation"/>
    <property type="evidence" value="ECO:0007669"/>
    <property type="project" value="UniProtKB-UniPathway"/>
</dbReference>
<protein>
    <submittedName>
        <fullName evidence="11">3-hydroxyacyl-CoA dehydrogenase</fullName>
    </submittedName>
</protein>
<dbReference type="InterPro" id="IPR006176">
    <property type="entry name" value="3-OHacyl-CoA_DH_NAD-bd"/>
</dbReference>
<dbReference type="AlphaFoldDB" id="A0A097IER6"/>
<dbReference type="SUPFAM" id="SSF51735">
    <property type="entry name" value="NAD(P)-binding Rossmann-fold domains"/>
    <property type="match status" value="1"/>
</dbReference>
<dbReference type="Gene3D" id="1.10.1040.50">
    <property type="match status" value="1"/>
</dbReference>
<dbReference type="InterPro" id="IPR029045">
    <property type="entry name" value="ClpP/crotonase-like_dom_sf"/>
</dbReference>
<dbReference type="HOGENOM" id="CLU_010448_0_0_11"/>
<keyword evidence="12" id="KW-1185">Reference proteome</keyword>
<dbReference type="Gene3D" id="3.90.226.10">
    <property type="entry name" value="2-enoyl-CoA Hydratase, Chain A, domain 1"/>
    <property type="match status" value="1"/>
</dbReference>
<dbReference type="CDD" id="cd06558">
    <property type="entry name" value="crotonase-like"/>
    <property type="match status" value="1"/>
</dbReference>
<evidence type="ECO:0000259" key="9">
    <source>
        <dbReference type="Pfam" id="PF00725"/>
    </source>
</evidence>
<dbReference type="Pfam" id="PF00725">
    <property type="entry name" value="3HCDH"/>
    <property type="match status" value="1"/>
</dbReference>
<dbReference type="KEGG" id="cdo:CDOO_04640"/>
<dbReference type="UniPathway" id="UPA00659"/>
<accession>A0A097IER6</accession>
<dbReference type="EMBL" id="CP006764">
    <property type="protein sequence ID" value="AIT60618.1"/>
    <property type="molecule type" value="Genomic_DNA"/>
</dbReference>
<comment type="similarity">
    <text evidence="2">Belongs to the 3-hydroxyacyl-CoA dehydrogenase family.</text>
</comment>
<dbReference type="InterPro" id="IPR001753">
    <property type="entry name" value="Enoyl-CoA_hydra/iso"/>
</dbReference>
<proteinExistence type="inferred from homology"/>
<organism evidence="11 12">
    <name type="scientific">Corynebacterium doosanense CAU 212 = DSM 45436</name>
    <dbReference type="NCBI Taxonomy" id="558173"/>
    <lineage>
        <taxon>Bacteria</taxon>
        <taxon>Bacillati</taxon>
        <taxon>Actinomycetota</taxon>
        <taxon>Actinomycetes</taxon>
        <taxon>Mycobacteriales</taxon>
        <taxon>Corynebacteriaceae</taxon>
        <taxon>Corynebacterium</taxon>
    </lineage>
</organism>
<evidence type="ECO:0000259" key="10">
    <source>
        <dbReference type="Pfam" id="PF02737"/>
    </source>
</evidence>